<dbReference type="Gene3D" id="3.30.70.270">
    <property type="match status" value="1"/>
</dbReference>
<dbReference type="InterPro" id="IPR043502">
    <property type="entry name" value="DNA/RNA_pol_sf"/>
</dbReference>
<dbReference type="PANTHER" id="PTHR24559:SF435">
    <property type="entry name" value="RIBONUCLEASE H"/>
    <property type="match status" value="1"/>
</dbReference>
<evidence type="ECO:0000256" key="1">
    <source>
        <dbReference type="ARBA" id="ARBA00010879"/>
    </source>
</evidence>
<feature type="domain" description="Reverse transcriptase" evidence="3">
    <location>
        <begin position="41"/>
        <end position="173"/>
    </location>
</feature>
<dbReference type="InterPro" id="IPR043128">
    <property type="entry name" value="Rev_trsase/Diguanyl_cyclase"/>
</dbReference>
<proteinExistence type="inferred from homology"/>
<dbReference type="InterPro" id="IPR000477">
    <property type="entry name" value="RT_dom"/>
</dbReference>
<sequence>MRTTITQHHIEIGAVAPIQQTARRLPLAKWEEAEAKIHQMAVAGIIQPSDIPWVSPAMLVRKKEGFLRFCVDYRLLNNVTRKDLYPLPHIDDALDSVSGSTWFSALDLRSGYWYVPLSPSARPKTAFTLGRRLWEFNVMPFGLCSSPATFKRLMEKILQPVPASACVVYLDDI</sequence>
<protein>
    <recommendedName>
        <fullName evidence="2">ribonuclease H</fullName>
        <ecNumber evidence="2">3.1.26.4</ecNumber>
    </recommendedName>
</protein>
<comment type="caution">
    <text evidence="4">The sequence shown here is derived from an EMBL/GenBank/DDBJ whole genome shotgun (WGS) entry which is preliminary data.</text>
</comment>
<gene>
    <name evidence="4" type="ORF">AAFF_G00133200</name>
</gene>
<evidence type="ECO:0000259" key="3">
    <source>
        <dbReference type="PROSITE" id="PS50878"/>
    </source>
</evidence>
<dbReference type="EC" id="3.1.26.4" evidence="2"/>
<dbReference type="EMBL" id="JAINUG010000194">
    <property type="protein sequence ID" value="KAJ8388444.1"/>
    <property type="molecule type" value="Genomic_DNA"/>
</dbReference>
<comment type="similarity">
    <text evidence="1">Belongs to the beta type-B retroviral polymerase family. HERV class-II K(HML-2) pol subfamily.</text>
</comment>
<dbReference type="PANTHER" id="PTHR24559">
    <property type="entry name" value="TRANSPOSON TY3-I GAG-POL POLYPROTEIN"/>
    <property type="match status" value="1"/>
</dbReference>
<name>A0AAD7RQG1_9TELE</name>
<keyword evidence="5" id="KW-1185">Reference proteome</keyword>
<dbReference type="Gene3D" id="3.10.10.10">
    <property type="entry name" value="HIV Type 1 Reverse Transcriptase, subunit A, domain 1"/>
    <property type="match status" value="1"/>
</dbReference>
<dbReference type="Pfam" id="PF00078">
    <property type="entry name" value="RVT_1"/>
    <property type="match status" value="1"/>
</dbReference>
<dbReference type="CDD" id="cd01647">
    <property type="entry name" value="RT_LTR"/>
    <property type="match status" value="1"/>
</dbReference>
<evidence type="ECO:0000256" key="2">
    <source>
        <dbReference type="ARBA" id="ARBA00012180"/>
    </source>
</evidence>
<dbReference type="AlphaFoldDB" id="A0AAD7RQG1"/>
<dbReference type="Proteomes" id="UP001221898">
    <property type="component" value="Unassembled WGS sequence"/>
</dbReference>
<dbReference type="PROSITE" id="PS50878">
    <property type="entry name" value="RT_POL"/>
    <property type="match status" value="1"/>
</dbReference>
<reference evidence="4" key="1">
    <citation type="journal article" date="2023" name="Science">
        <title>Genome structures resolve the early diversification of teleost fishes.</title>
        <authorList>
            <person name="Parey E."/>
            <person name="Louis A."/>
            <person name="Montfort J."/>
            <person name="Bouchez O."/>
            <person name="Roques C."/>
            <person name="Iampietro C."/>
            <person name="Lluch J."/>
            <person name="Castinel A."/>
            <person name="Donnadieu C."/>
            <person name="Desvignes T."/>
            <person name="Floi Bucao C."/>
            <person name="Jouanno E."/>
            <person name="Wen M."/>
            <person name="Mejri S."/>
            <person name="Dirks R."/>
            <person name="Jansen H."/>
            <person name="Henkel C."/>
            <person name="Chen W.J."/>
            <person name="Zahm M."/>
            <person name="Cabau C."/>
            <person name="Klopp C."/>
            <person name="Thompson A.W."/>
            <person name="Robinson-Rechavi M."/>
            <person name="Braasch I."/>
            <person name="Lecointre G."/>
            <person name="Bobe J."/>
            <person name="Postlethwait J.H."/>
            <person name="Berthelot C."/>
            <person name="Roest Crollius H."/>
            <person name="Guiguen Y."/>
        </authorList>
    </citation>
    <scope>NUCLEOTIDE SEQUENCE</scope>
    <source>
        <strain evidence="4">NC1722</strain>
    </source>
</reference>
<dbReference type="SUPFAM" id="SSF56672">
    <property type="entry name" value="DNA/RNA polymerases"/>
    <property type="match status" value="1"/>
</dbReference>
<accession>A0AAD7RQG1</accession>
<organism evidence="4 5">
    <name type="scientific">Aldrovandia affinis</name>
    <dbReference type="NCBI Taxonomy" id="143900"/>
    <lineage>
        <taxon>Eukaryota</taxon>
        <taxon>Metazoa</taxon>
        <taxon>Chordata</taxon>
        <taxon>Craniata</taxon>
        <taxon>Vertebrata</taxon>
        <taxon>Euteleostomi</taxon>
        <taxon>Actinopterygii</taxon>
        <taxon>Neopterygii</taxon>
        <taxon>Teleostei</taxon>
        <taxon>Notacanthiformes</taxon>
        <taxon>Halosauridae</taxon>
        <taxon>Aldrovandia</taxon>
    </lineage>
</organism>
<evidence type="ECO:0000313" key="5">
    <source>
        <dbReference type="Proteomes" id="UP001221898"/>
    </source>
</evidence>
<dbReference type="InterPro" id="IPR053134">
    <property type="entry name" value="RNA-dir_DNA_polymerase"/>
</dbReference>
<dbReference type="GO" id="GO:0004523">
    <property type="term" value="F:RNA-DNA hybrid ribonuclease activity"/>
    <property type="evidence" value="ECO:0007669"/>
    <property type="project" value="UniProtKB-EC"/>
</dbReference>
<evidence type="ECO:0000313" key="4">
    <source>
        <dbReference type="EMBL" id="KAJ8388444.1"/>
    </source>
</evidence>